<dbReference type="EMBL" id="JAULSN010000012">
    <property type="protein sequence ID" value="KAK3361126.1"/>
    <property type="molecule type" value="Genomic_DNA"/>
</dbReference>
<organism evidence="1 2">
    <name type="scientific">Lasiosphaeria ovina</name>
    <dbReference type="NCBI Taxonomy" id="92902"/>
    <lineage>
        <taxon>Eukaryota</taxon>
        <taxon>Fungi</taxon>
        <taxon>Dikarya</taxon>
        <taxon>Ascomycota</taxon>
        <taxon>Pezizomycotina</taxon>
        <taxon>Sordariomycetes</taxon>
        <taxon>Sordariomycetidae</taxon>
        <taxon>Sordariales</taxon>
        <taxon>Lasiosphaeriaceae</taxon>
        <taxon>Lasiosphaeria</taxon>
    </lineage>
</organism>
<dbReference type="AlphaFoldDB" id="A0AAE0JSM9"/>
<reference evidence="1" key="1">
    <citation type="journal article" date="2023" name="Mol. Phylogenet. Evol.">
        <title>Genome-scale phylogeny and comparative genomics of the fungal order Sordariales.</title>
        <authorList>
            <person name="Hensen N."/>
            <person name="Bonometti L."/>
            <person name="Westerberg I."/>
            <person name="Brannstrom I.O."/>
            <person name="Guillou S."/>
            <person name="Cros-Aarteil S."/>
            <person name="Calhoun S."/>
            <person name="Haridas S."/>
            <person name="Kuo A."/>
            <person name="Mondo S."/>
            <person name="Pangilinan J."/>
            <person name="Riley R."/>
            <person name="LaButti K."/>
            <person name="Andreopoulos B."/>
            <person name="Lipzen A."/>
            <person name="Chen C."/>
            <person name="Yan M."/>
            <person name="Daum C."/>
            <person name="Ng V."/>
            <person name="Clum A."/>
            <person name="Steindorff A."/>
            <person name="Ohm R.A."/>
            <person name="Martin F."/>
            <person name="Silar P."/>
            <person name="Natvig D.O."/>
            <person name="Lalanne C."/>
            <person name="Gautier V."/>
            <person name="Ament-Velasquez S.L."/>
            <person name="Kruys A."/>
            <person name="Hutchinson M.I."/>
            <person name="Powell A.J."/>
            <person name="Barry K."/>
            <person name="Miller A.N."/>
            <person name="Grigoriev I.V."/>
            <person name="Debuchy R."/>
            <person name="Gladieux P."/>
            <person name="Hiltunen Thoren M."/>
            <person name="Johannesson H."/>
        </authorList>
    </citation>
    <scope>NUCLEOTIDE SEQUENCE</scope>
    <source>
        <strain evidence="1">CBS 958.72</strain>
    </source>
</reference>
<evidence type="ECO:0000313" key="2">
    <source>
        <dbReference type="Proteomes" id="UP001287356"/>
    </source>
</evidence>
<reference evidence="1" key="2">
    <citation type="submission" date="2023-06" db="EMBL/GenBank/DDBJ databases">
        <authorList>
            <consortium name="Lawrence Berkeley National Laboratory"/>
            <person name="Haridas S."/>
            <person name="Hensen N."/>
            <person name="Bonometti L."/>
            <person name="Westerberg I."/>
            <person name="Brannstrom I.O."/>
            <person name="Guillou S."/>
            <person name="Cros-Aarteil S."/>
            <person name="Calhoun S."/>
            <person name="Kuo A."/>
            <person name="Mondo S."/>
            <person name="Pangilinan J."/>
            <person name="Riley R."/>
            <person name="Labutti K."/>
            <person name="Andreopoulos B."/>
            <person name="Lipzen A."/>
            <person name="Chen C."/>
            <person name="Yanf M."/>
            <person name="Daum C."/>
            <person name="Ng V."/>
            <person name="Clum A."/>
            <person name="Steindorff A."/>
            <person name="Ohm R."/>
            <person name="Martin F."/>
            <person name="Silar P."/>
            <person name="Natvig D."/>
            <person name="Lalanne C."/>
            <person name="Gautier V."/>
            <person name="Ament-Velasquez S.L."/>
            <person name="Kruys A."/>
            <person name="Hutchinson M.I."/>
            <person name="Powell A.J."/>
            <person name="Barry K."/>
            <person name="Miller A.N."/>
            <person name="Grigoriev I.V."/>
            <person name="Debuchy R."/>
            <person name="Gladieux P."/>
            <person name="Thoren M.H."/>
            <person name="Johannesson H."/>
        </authorList>
    </citation>
    <scope>NUCLEOTIDE SEQUENCE</scope>
    <source>
        <strain evidence="1">CBS 958.72</strain>
    </source>
</reference>
<evidence type="ECO:0000313" key="1">
    <source>
        <dbReference type="EMBL" id="KAK3361126.1"/>
    </source>
</evidence>
<name>A0AAE0JSM9_9PEZI</name>
<feature type="non-terminal residue" evidence="1">
    <location>
        <position position="1"/>
    </location>
</feature>
<accession>A0AAE0JSM9</accession>
<proteinExistence type="predicted"/>
<gene>
    <name evidence="1" type="ORF">B0T24DRAFT_671407</name>
</gene>
<protein>
    <submittedName>
        <fullName evidence="1">Uncharacterized protein</fullName>
    </submittedName>
</protein>
<keyword evidence="2" id="KW-1185">Reference proteome</keyword>
<dbReference type="Proteomes" id="UP001287356">
    <property type="component" value="Unassembled WGS sequence"/>
</dbReference>
<comment type="caution">
    <text evidence="1">The sequence shown here is derived from an EMBL/GenBank/DDBJ whole genome shotgun (WGS) entry which is preliminary data.</text>
</comment>
<sequence length="98" mass="10505">VVAEAADYNVNLSTRAAEFNNDKDVPGAPRTLFSNLAALKFGGGGLGTIQNLEYHLAVVAFNTSWEEVKVSIKQGNAAGREILQYLIRPTGRGVQKVS</sequence>